<keyword evidence="5" id="KW-0547">Nucleotide-binding</keyword>
<dbReference type="KEGG" id="sgu:SGLAU_29415"/>
<keyword evidence="4 5" id="KW-0520">NAD</keyword>
<dbReference type="PANTHER" id="PTHR22912:SF151">
    <property type="entry name" value="DIHYDROLIPOYL DEHYDROGENASE, MITOCHONDRIAL"/>
    <property type="match status" value="1"/>
</dbReference>
<sequence length="477" mass="49866">MTETDSNAYDVVVLGAGPVGENVADRTRAAGLTTAVVENELVGGECSYWACMPSKALLRPVIARADARRVPGLRHLVQGPLDAPAVLAHRDDHTAHWQDDGQAGWLDGIGADLYRGHGRLAGPRTVTVTGSDGTVRTLTARYAVAVCTGSRARLPGLPGLADVRPWTSREATSAEAVPGRLIVVGGGVVATEMATAWQALGSRVTMLVRGKGLLARMEPFAGELVAEALTEAGAEIRTGTSVRSVRRENGAVVAVTDGGDRIEADEILFATGRAPRTDDIGLDTVGLEPGDWLPVDDSLRVTGTDWLYAVGDVNQRALLTHQGKYQARIAGAAIAARASGATALEAGPWGAHTATADHAAVPQVVFTDPEAAAVGLSLAEAEQAGHRVRAVDVEFSSVAGAGLYADGYRGRARMVVDLEDEVLRGVTFVGPGVGELIHSATVAVAGQVPVGRLWHAVPSYPTVSEVWLRLLEAYRDS</sequence>
<feature type="binding site" evidence="5">
    <location>
        <begin position="185"/>
        <end position="192"/>
    </location>
    <ligand>
        <name>NAD(+)</name>
        <dbReference type="ChEBI" id="CHEBI:57540"/>
    </ligand>
</feature>
<dbReference type="InterPro" id="IPR016156">
    <property type="entry name" value="FAD/NAD-linked_Rdtase_dimer_sf"/>
</dbReference>
<comment type="cofactor">
    <cofactor evidence="5">
        <name>FAD</name>
        <dbReference type="ChEBI" id="CHEBI:57692"/>
    </cofactor>
    <text evidence="5">Binds 1 FAD per subunit.</text>
</comment>
<evidence type="ECO:0000256" key="3">
    <source>
        <dbReference type="ARBA" id="ARBA00022827"/>
    </source>
</evidence>
<evidence type="ECO:0000256" key="2">
    <source>
        <dbReference type="ARBA" id="ARBA00022630"/>
    </source>
</evidence>
<feature type="binding site" evidence="5">
    <location>
        <position position="118"/>
    </location>
    <ligand>
        <name>FAD</name>
        <dbReference type="ChEBI" id="CHEBI:57692"/>
    </ligand>
</feature>
<feature type="binding site" evidence="5">
    <location>
        <position position="312"/>
    </location>
    <ligand>
        <name>FAD</name>
        <dbReference type="ChEBI" id="CHEBI:57692"/>
    </ligand>
</feature>
<name>A0A089XIM8_STRGA</name>
<comment type="similarity">
    <text evidence="1">Belongs to the class-I pyridine nucleotide-disulfide oxidoreductase family.</text>
</comment>
<dbReference type="GO" id="GO:0004148">
    <property type="term" value="F:dihydrolipoyl dehydrogenase (NADH) activity"/>
    <property type="evidence" value="ECO:0007669"/>
    <property type="project" value="TreeGrafter"/>
</dbReference>
<dbReference type="STRING" id="1907.SGLAU_29415"/>
<dbReference type="PRINTS" id="PR00368">
    <property type="entry name" value="FADPNR"/>
</dbReference>
<evidence type="ECO:0000256" key="1">
    <source>
        <dbReference type="ARBA" id="ARBA00007532"/>
    </source>
</evidence>
<dbReference type="GO" id="GO:0006103">
    <property type="term" value="P:2-oxoglutarate metabolic process"/>
    <property type="evidence" value="ECO:0007669"/>
    <property type="project" value="TreeGrafter"/>
</dbReference>
<keyword evidence="3 5" id="KW-0274">FAD</keyword>
<feature type="binding site" evidence="5">
    <location>
        <begin position="148"/>
        <end position="150"/>
    </location>
    <ligand>
        <name>FAD</name>
        <dbReference type="ChEBI" id="CHEBI:57692"/>
    </ligand>
</feature>
<dbReference type="AlphaFoldDB" id="A0A089XIM8"/>
<keyword evidence="2" id="KW-0285">Flavoprotein</keyword>
<dbReference type="Pfam" id="PF02852">
    <property type="entry name" value="Pyr_redox_dim"/>
    <property type="match status" value="1"/>
</dbReference>
<dbReference type="PANTHER" id="PTHR22912">
    <property type="entry name" value="DISULFIDE OXIDOREDUCTASE"/>
    <property type="match status" value="1"/>
</dbReference>
<dbReference type="InterPro" id="IPR004099">
    <property type="entry name" value="Pyr_nucl-diS_OxRdtase_dimer"/>
</dbReference>
<protein>
    <submittedName>
        <fullName evidence="9">Oxidoreductase</fullName>
    </submittedName>
</protein>
<organism evidence="9 10">
    <name type="scientific">Streptomyces glaucescens</name>
    <dbReference type="NCBI Taxonomy" id="1907"/>
    <lineage>
        <taxon>Bacteria</taxon>
        <taxon>Bacillati</taxon>
        <taxon>Actinomycetota</taxon>
        <taxon>Actinomycetes</taxon>
        <taxon>Kitasatosporales</taxon>
        <taxon>Streptomycetaceae</taxon>
        <taxon>Streptomyces</taxon>
    </lineage>
</organism>
<dbReference type="PRINTS" id="PR00411">
    <property type="entry name" value="PNDRDTASEI"/>
</dbReference>
<dbReference type="InterPro" id="IPR001100">
    <property type="entry name" value="Pyr_nuc-diS_OxRdtase"/>
</dbReference>
<dbReference type="SUPFAM" id="SSF51905">
    <property type="entry name" value="FAD/NAD(P)-binding domain"/>
    <property type="match status" value="1"/>
</dbReference>
<accession>A0A089XIM8</accession>
<dbReference type="Proteomes" id="UP000029482">
    <property type="component" value="Chromosome"/>
</dbReference>
<feature type="disulfide bond" description="Redox-active" evidence="6">
    <location>
        <begin position="46"/>
        <end position="51"/>
    </location>
</feature>
<dbReference type="OrthoDB" id="9800167at2"/>
<feature type="domain" description="FAD/NAD(P)-binding" evidence="8">
    <location>
        <begin position="9"/>
        <end position="321"/>
    </location>
</feature>
<dbReference type="GO" id="GO:0050660">
    <property type="term" value="F:flavin adenine dinucleotide binding"/>
    <property type="evidence" value="ECO:0007669"/>
    <property type="project" value="TreeGrafter"/>
</dbReference>
<dbReference type="InterPro" id="IPR023753">
    <property type="entry name" value="FAD/NAD-binding_dom"/>
</dbReference>
<feature type="binding site" evidence="5">
    <location>
        <position position="272"/>
    </location>
    <ligand>
        <name>NAD(+)</name>
        <dbReference type="ChEBI" id="CHEBI:57540"/>
    </ligand>
</feature>
<evidence type="ECO:0000313" key="9">
    <source>
        <dbReference type="EMBL" id="AIS01817.1"/>
    </source>
</evidence>
<dbReference type="Gene3D" id="3.30.390.30">
    <property type="match status" value="1"/>
</dbReference>
<feature type="binding site" evidence="5">
    <location>
        <position position="55"/>
    </location>
    <ligand>
        <name>FAD</name>
        <dbReference type="ChEBI" id="CHEBI:57692"/>
    </ligand>
</feature>
<dbReference type="PIRSF" id="PIRSF000350">
    <property type="entry name" value="Mercury_reductase_MerA"/>
    <property type="match status" value="1"/>
</dbReference>
<feature type="domain" description="Pyridine nucleotide-disulphide oxidoreductase dimerisation" evidence="7">
    <location>
        <begin position="361"/>
        <end position="467"/>
    </location>
</feature>
<gene>
    <name evidence="9" type="ORF">SGLAU_29415</name>
</gene>
<evidence type="ECO:0000256" key="5">
    <source>
        <dbReference type="PIRSR" id="PIRSR000350-3"/>
    </source>
</evidence>
<evidence type="ECO:0000313" key="10">
    <source>
        <dbReference type="Proteomes" id="UP000029482"/>
    </source>
</evidence>
<keyword evidence="10" id="KW-1185">Reference proteome</keyword>
<evidence type="ECO:0000256" key="6">
    <source>
        <dbReference type="PIRSR" id="PIRSR000350-4"/>
    </source>
</evidence>
<evidence type="ECO:0000259" key="7">
    <source>
        <dbReference type="Pfam" id="PF02852"/>
    </source>
</evidence>
<dbReference type="InterPro" id="IPR036188">
    <property type="entry name" value="FAD/NAD-bd_sf"/>
</dbReference>
<dbReference type="Pfam" id="PF07992">
    <property type="entry name" value="Pyr_redox_2"/>
    <property type="match status" value="1"/>
</dbReference>
<dbReference type="SUPFAM" id="SSF55424">
    <property type="entry name" value="FAD/NAD-linked reductases, dimerisation (C-terminal) domain"/>
    <property type="match status" value="1"/>
</dbReference>
<dbReference type="RefSeq" id="WP_043505499.1">
    <property type="nucleotide sequence ID" value="NZ_CP009438.1"/>
</dbReference>
<dbReference type="InterPro" id="IPR050151">
    <property type="entry name" value="Class-I_Pyr_Nuc-Dis_Oxidored"/>
</dbReference>
<dbReference type="Gene3D" id="3.50.50.60">
    <property type="entry name" value="FAD/NAD(P)-binding domain"/>
    <property type="match status" value="2"/>
</dbReference>
<reference evidence="10" key="1">
    <citation type="journal article" date="2015" name="J. Biotechnol.">
        <title>Complete genome sequence of the actinobacterium Streptomyces glaucescens GLA.O (DSM 40922) consisting of a linear chromosome and one linear plasmid.</title>
        <authorList>
            <person name="Ortseifen V."/>
            <person name="Winkler A."/>
            <person name="Albersmeier A."/>
            <person name="Wendler S."/>
            <person name="Puhler A."/>
            <person name="Kalinowski J."/>
            <person name="Ruckert C."/>
        </authorList>
    </citation>
    <scope>NUCLEOTIDE SEQUENCE [LARGE SCALE GENOMIC DNA]</scope>
    <source>
        <strain evidence="10">DSM 40922 / GLA O</strain>
    </source>
</reference>
<evidence type="ECO:0000259" key="8">
    <source>
        <dbReference type="Pfam" id="PF07992"/>
    </source>
</evidence>
<proteinExistence type="inferred from homology"/>
<dbReference type="HOGENOM" id="CLU_016755_1_3_11"/>
<dbReference type="eggNOG" id="COG1249">
    <property type="taxonomic scope" value="Bacteria"/>
</dbReference>
<evidence type="ECO:0000256" key="4">
    <source>
        <dbReference type="ARBA" id="ARBA00023027"/>
    </source>
</evidence>
<dbReference type="EMBL" id="CP009438">
    <property type="protein sequence ID" value="AIS01817.1"/>
    <property type="molecule type" value="Genomic_DNA"/>
</dbReference>